<accession>A0A2H9ZZP6</accession>
<evidence type="ECO:0000256" key="1">
    <source>
        <dbReference type="SAM" id="MobiDB-lite"/>
    </source>
</evidence>
<dbReference type="EMBL" id="KZ452209">
    <property type="protein sequence ID" value="PKA48763.1"/>
    <property type="molecule type" value="Genomic_DNA"/>
</dbReference>
<evidence type="ECO:0000313" key="3">
    <source>
        <dbReference type="Proteomes" id="UP000236161"/>
    </source>
</evidence>
<organism evidence="2 3">
    <name type="scientific">Apostasia shenzhenica</name>
    <dbReference type="NCBI Taxonomy" id="1088818"/>
    <lineage>
        <taxon>Eukaryota</taxon>
        <taxon>Viridiplantae</taxon>
        <taxon>Streptophyta</taxon>
        <taxon>Embryophyta</taxon>
        <taxon>Tracheophyta</taxon>
        <taxon>Spermatophyta</taxon>
        <taxon>Magnoliopsida</taxon>
        <taxon>Liliopsida</taxon>
        <taxon>Asparagales</taxon>
        <taxon>Orchidaceae</taxon>
        <taxon>Apostasioideae</taxon>
        <taxon>Apostasia</taxon>
    </lineage>
</organism>
<evidence type="ECO:0000313" key="2">
    <source>
        <dbReference type="EMBL" id="PKA48763.1"/>
    </source>
</evidence>
<dbReference type="Proteomes" id="UP000236161">
    <property type="component" value="Unassembled WGS sequence"/>
</dbReference>
<sequence length="246" mass="26829">MGVAVVVSLPAKVAEVLVQILESVQDPAEEGRVEEMVNLSDSPVKEPHRAGDRIEVSVLCHTPAGESLKLGNIMLKDENFEQFLPKVGITLARGPAKTPFVSCGPAPLSEPIPPPVEIKKPLFPCLLPASLWNEEKDKKEEGSKMEEGIKKKEGVSQVAHDATLGIEGSEDSLEERLSEIRREEEKILEDTSRILEVTKSFPTLEEGVTCLLGKMVELEGAMRQTAERSQTDLKTGLGELRKLATG</sequence>
<name>A0A2H9ZZP6_9ASPA</name>
<reference evidence="2 3" key="1">
    <citation type="journal article" date="2017" name="Nature">
        <title>The Apostasia genome and the evolution of orchids.</title>
        <authorList>
            <person name="Zhang G.Q."/>
            <person name="Liu K.W."/>
            <person name="Li Z."/>
            <person name="Lohaus R."/>
            <person name="Hsiao Y.Y."/>
            <person name="Niu S.C."/>
            <person name="Wang J.Y."/>
            <person name="Lin Y.C."/>
            <person name="Xu Q."/>
            <person name="Chen L.J."/>
            <person name="Yoshida K."/>
            <person name="Fujiwara S."/>
            <person name="Wang Z.W."/>
            <person name="Zhang Y.Q."/>
            <person name="Mitsuda N."/>
            <person name="Wang M."/>
            <person name="Liu G.H."/>
            <person name="Pecoraro L."/>
            <person name="Huang H.X."/>
            <person name="Xiao X.J."/>
            <person name="Lin M."/>
            <person name="Wu X.Y."/>
            <person name="Wu W.L."/>
            <person name="Chen Y.Y."/>
            <person name="Chang S.B."/>
            <person name="Sakamoto S."/>
            <person name="Ohme-Takagi M."/>
            <person name="Yagi M."/>
            <person name="Zeng S.J."/>
            <person name="Shen C.Y."/>
            <person name="Yeh C.M."/>
            <person name="Luo Y.B."/>
            <person name="Tsai W.C."/>
            <person name="Van de Peer Y."/>
            <person name="Liu Z.J."/>
        </authorList>
    </citation>
    <scope>NUCLEOTIDE SEQUENCE [LARGE SCALE GENOMIC DNA]</scope>
    <source>
        <strain evidence="3">cv. Shenzhen</strain>
        <tissue evidence="2">Stem</tissue>
    </source>
</reference>
<gene>
    <name evidence="2" type="ORF">AXF42_Ash018705</name>
</gene>
<proteinExistence type="predicted"/>
<protein>
    <submittedName>
        <fullName evidence="2">Uncharacterized protein</fullName>
    </submittedName>
</protein>
<feature type="region of interest" description="Disordered" evidence="1">
    <location>
        <begin position="226"/>
        <end position="246"/>
    </location>
</feature>
<keyword evidence="3" id="KW-1185">Reference proteome</keyword>
<dbReference type="AlphaFoldDB" id="A0A2H9ZZP6"/>